<organism evidence="2 3">
    <name type="scientific">Pedococcus badiiscoriae</name>
    <dbReference type="NCBI Taxonomy" id="642776"/>
    <lineage>
        <taxon>Bacteria</taxon>
        <taxon>Bacillati</taxon>
        <taxon>Actinomycetota</taxon>
        <taxon>Actinomycetes</taxon>
        <taxon>Micrococcales</taxon>
        <taxon>Intrasporangiaceae</taxon>
        <taxon>Pedococcus</taxon>
    </lineage>
</organism>
<dbReference type="Proteomes" id="UP000573599">
    <property type="component" value="Unassembled WGS sequence"/>
</dbReference>
<dbReference type="EMBL" id="JACCAB010000001">
    <property type="protein sequence ID" value="NYG08435.1"/>
    <property type="molecule type" value="Genomic_DNA"/>
</dbReference>
<proteinExistence type="predicted"/>
<keyword evidence="3" id="KW-1185">Reference proteome</keyword>
<comment type="caution">
    <text evidence="2">The sequence shown here is derived from an EMBL/GenBank/DDBJ whole genome shotgun (WGS) entry which is preliminary data.</text>
</comment>
<evidence type="ECO:0000313" key="3">
    <source>
        <dbReference type="Proteomes" id="UP000573599"/>
    </source>
</evidence>
<evidence type="ECO:0000256" key="1">
    <source>
        <dbReference type="SAM" id="Phobius"/>
    </source>
</evidence>
<feature type="transmembrane region" description="Helical" evidence="1">
    <location>
        <begin position="6"/>
        <end position="31"/>
    </location>
</feature>
<gene>
    <name evidence="2" type="ORF">BJ986_002922</name>
</gene>
<feature type="transmembrane region" description="Helical" evidence="1">
    <location>
        <begin position="38"/>
        <end position="55"/>
    </location>
</feature>
<accession>A0A852WQE8</accession>
<protein>
    <submittedName>
        <fullName evidence="2">Uncharacterized protein</fullName>
    </submittedName>
</protein>
<dbReference type="AlphaFoldDB" id="A0A852WQE8"/>
<name>A0A852WQE8_9MICO</name>
<keyword evidence="1" id="KW-0812">Transmembrane</keyword>
<feature type="transmembrane region" description="Helical" evidence="1">
    <location>
        <begin position="67"/>
        <end position="86"/>
    </location>
</feature>
<sequence length="88" mass="9402">MPSIVPLVLVILMPFVLPAVWLSGAVLVAVLQPRGWRATLAMSLGGLYLPMWVYAQTIDGGFPAPVGYPLAALSLLGCFVATHRILSR</sequence>
<keyword evidence="1" id="KW-1133">Transmembrane helix</keyword>
<reference evidence="2 3" key="1">
    <citation type="submission" date="2020-07" db="EMBL/GenBank/DDBJ databases">
        <title>Sequencing the genomes of 1000 actinobacteria strains.</title>
        <authorList>
            <person name="Klenk H.-P."/>
        </authorList>
    </citation>
    <scope>NUCLEOTIDE SEQUENCE [LARGE SCALE GENOMIC DNA]</scope>
    <source>
        <strain evidence="2 3">DSM 23987</strain>
    </source>
</reference>
<evidence type="ECO:0000313" key="2">
    <source>
        <dbReference type="EMBL" id="NYG08435.1"/>
    </source>
</evidence>
<keyword evidence="1" id="KW-0472">Membrane</keyword>